<dbReference type="EMBL" id="LAZR01016069">
    <property type="protein sequence ID" value="KKM06125.1"/>
    <property type="molecule type" value="Genomic_DNA"/>
</dbReference>
<name>A0A0F9H500_9ZZZZ</name>
<sequence>MERLNIFATKEETERMKKALITARNTPVIAFSSSHALNEGGLAGQAHKRVAEDCHALALAHGLPEIEGFYGLDCETGEFVKA</sequence>
<evidence type="ECO:0000313" key="1">
    <source>
        <dbReference type="EMBL" id="KKM06125.1"/>
    </source>
</evidence>
<gene>
    <name evidence="1" type="ORF">LCGC14_1747100</name>
</gene>
<protein>
    <submittedName>
        <fullName evidence="1">Uncharacterized protein</fullName>
    </submittedName>
</protein>
<accession>A0A0F9H500</accession>
<reference evidence="1" key="1">
    <citation type="journal article" date="2015" name="Nature">
        <title>Complex archaea that bridge the gap between prokaryotes and eukaryotes.</title>
        <authorList>
            <person name="Spang A."/>
            <person name="Saw J.H."/>
            <person name="Jorgensen S.L."/>
            <person name="Zaremba-Niedzwiedzka K."/>
            <person name="Martijn J."/>
            <person name="Lind A.E."/>
            <person name="van Eijk R."/>
            <person name="Schleper C."/>
            <person name="Guy L."/>
            <person name="Ettema T.J."/>
        </authorList>
    </citation>
    <scope>NUCLEOTIDE SEQUENCE</scope>
</reference>
<dbReference type="AlphaFoldDB" id="A0A0F9H500"/>
<proteinExistence type="predicted"/>
<organism evidence="1">
    <name type="scientific">marine sediment metagenome</name>
    <dbReference type="NCBI Taxonomy" id="412755"/>
    <lineage>
        <taxon>unclassified sequences</taxon>
        <taxon>metagenomes</taxon>
        <taxon>ecological metagenomes</taxon>
    </lineage>
</organism>
<comment type="caution">
    <text evidence="1">The sequence shown here is derived from an EMBL/GenBank/DDBJ whole genome shotgun (WGS) entry which is preliminary data.</text>
</comment>